<sequence length="138" mass="15170">MALVAASRDIKPELVAAALIALSGGTLSHFNNDTTYSQSALEWALIEDLQMANSPEPVLFLSGSIASRSLRGFTHGDFLRQKVRRWSLVPLIFFLSPPAYLVYMTTCSGNNNNQTAKATIDGNDKATPTTRERMHQLE</sequence>
<gene>
    <name evidence="2" type="ORF">FIBSPDRAFT_887694</name>
</gene>
<evidence type="ECO:0000256" key="1">
    <source>
        <dbReference type="SAM" id="MobiDB-lite"/>
    </source>
</evidence>
<dbReference type="EMBL" id="KV417517">
    <property type="protein sequence ID" value="KZP26030.1"/>
    <property type="molecule type" value="Genomic_DNA"/>
</dbReference>
<dbReference type="AlphaFoldDB" id="A0A166PFE6"/>
<dbReference type="Proteomes" id="UP000076532">
    <property type="component" value="Unassembled WGS sequence"/>
</dbReference>
<proteinExistence type="predicted"/>
<organism evidence="2 3">
    <name type="scientific">Athelia psychrophila</name>
    <dbReference type="NCBI Taxonomy" id="1759441"/>
    <lineage>
        <taxon>Eukaryota</taxon>
        <taxon>Fungi</taxon>
        <taxon>Dikarya</taxon>
        <taxon>Basidiomycota</taxon>
        <taxon>Agaricomycotina</taxon>
        <taxon>Agaricomycetes</taxon>
        <taxon>Agaricomycetidae</taxon>
        <taxon>Atheliales</taxon>
        <taxon>Atheliaceae</taxon>
        <taxon>Athelia</taxon>
    </lineage>
</organism>
<evidence type="ECO:0000313" key="2">
    <source>
        <dbReference type="EMBL" id="KZP26030.1"/>
    </source>
</evidence>
<keyword evidence="3" id="KW-1185">Reference proteome</keyword>
<feature type="region of interest" description="Disordered" evidence="1">
    <location>
        <begin position="113"/>
        <end position="138"/>
    </location>
</feature>
<protein>
    <submittedName>
        <fullName evidence="2">Uncharacterized protein</fullName>
    </submittedName>
</protein>
<reference evidence="2 3" key="1">
    <citation type="journal article" date="2016" name="Mol. Biol. Evol.">
        <title>Comparative Genomics of Early-Diverging Mushroom-Forming Fungi Provides Insights into the Origins of Lignocellulose Decay Capabilities.</title>
        <authorList>
            <person name="Nagy L.G."/>
            <person name="Riley R."/>
            <person name="Tritt A."/>
            <person name="Adam C."/>
            <person name="Daum C."/>
            <person name="Floudas D."/>
            <person name="Sun H."/>
            <person name="Yadav J.S."/>
            <person name="Pangilinan J."/>
            <person name="Larsson K.H."/>
            <person name="Matsuura K."/>
            <person name="Barry K."/>
            <person name="Labutti K."/>
            <person name="Kuo R."/>
            <person name="Ohm R.A."/>
            <person name="Bhattacharya S.S."/>
            <person name="Shirouzu T."/>
            <person name="Yoshinaga Y."/>
            <person name="Martin F.M."/>
            <person name="Grigoriev I.V."/>
            <person name="Hibbett D.S."/>
        </authorList>
    </citation>
    <scope>NUCLEOTIDE SEQUENCE [LARGE SCALE GENOMIC DNA]</scope>
    <source>
        <strain evidence="2 3">CBS 109695</strain>
    </source>
</reference>
<accession>A0A166PFE6</accession>
<name>A0A166PFE6_9AGAM</name>
<evidence type="ECO:0000313" key="3">
    <source>
        <dbReference type="Proteomes" id="UP000076532"/>
    </source>
</evidence>